<gene>
    <name evidence="10" type="primary">Taok1_1</name>
    <name evidence="10" type="ORF">g.12464</name>
</gene>
<dbReference type="EC" id="2.7.11.1" evidence="1"/>
<evidence type="ECO:0000256" key="5">
    <source>
        <dbReference type="ARBA" id="ARBA00022777"/>
    </source>
</evidence>
<keyword evidence="3" id="KW-0808">Transferase</keyword>
<dbReference type="GO" id="GO:0004674">
    <property type="term" value="F:protein serine/threonine kinase activity"/>
    <property type="evidence" value="ECO:0007669"/>
    <property type="project" value="UniProtKB-KW"/>
</dbReference>
<organism evidence="10">
    <name type="scientific">Schizaphis graminum</name>
    <name type="common">Green bug aphid</name>
    <dbReference type="NCBI Taxonomy" id="13262"/>
    <lineage>
        <taxon>Eukaryota</taxon>
        <taxon>Metazoa</taxon>
        <taxon>Ecdysozoa</taxon>
        <taxon>Arthropoda</taxon>
        <taxon>Hexapoda</taxon>
        <taxon>Insecta</taxon>
        <taxon>Pterygota</taxon>
        <taxon>Neoptera</taxon>
        <taxon>Paraneoptera</taxon>
        <taxon>Hemiptera</taxon>
        <taxon>Sternorrhyncha</taxon>
        <taxon>Aphidomorpha</taxon>
        <taxon>Aphidoidea</taxon>
        <taxon>Aphididae</taxon>
        <taxon>Aphidini</taxon>
        <taxon>Schizaphis</taxon>
    </lineage>
</organism>
<evidence type="ECO:0000256" key="9">
    <source>
        <dbReference type="SAM" id="Coils"/>
    </source>
</evidence>
<evidence type="ECO:0000256" key="2">
    <source>
        <dbReference type="ARBA" id="ARBA00022527"/>
    </source>
</evidence>
<protein>
    <recommendedName>
        <fullName evidence="1">non-specific serine/threonine protein kinase</fullName>
        <ecNumber evidence="1">2.7.11.1</ecNumber>
    </recommendedName>
</protein>
<sequence>MQEEMHEQMSGYKRMRREHQGALLKLEDRCKLEMESHKQLLDKEYETLLQQFSKELEKLQIKHQQELEKKMKQNVAAEKKIMKEITNKQEADRKAFDTQRKKDYKTSKERWKRELLLDESTPKRQKDAALQSQKENLKQMEAQEEHRLIRGQKDYLELEIRKFRRKRLNQYHLYEQGLLREELGKRQQQLETAHSMLLRHHEDTRNLETRQQRAVHALRADQVTRQHETELQHQHDYCARAHRDLRKRHAMQLRQQPKSLKHKEMQIRKQFRETCKTQTRQYKVLKAQVLATTTKEEQKTVIKKLKEEQRRKLALLGEQYEQSISEMLQKQSIRLDESQEVECHVLKERLRYELEILMAYQSKNKMQADAQRNREKKELEDRISVRRSLLEQKMEMETKQFLQERGERIRLLREKQERELEQFDEESARLGFSALAIAEASSLEQDSLSGSVLSLARSNSTNSFHDGNL</sequence>
<comment type="catalytic activity">
    <reaction evidence="7">
        <text>L-threonyl-[protein] + ATP = O-phospho-L-threonyl-[protein] + ADP + H(+)</text>
        <dbReference type="Rhea" id="RHEA:46608"/>
        <dbReference type="Rhea" id="RHEA-COMP:11060"/>
        <dbReference type="Rhea" id="RHEA-COMP:11605"/>
        <dbReference type="ChEBI" id="CHEBI:15378"/>
        <dbReference type="ChEBI" id="CHEBI:30013"/>
        <dbReference type="ChEBI" id="CHEBI:30616"/>
        <dbReference type="ChEBI" id="CHEBI:61977"/>
        <dbReference type="ChEBI" id="CHEBI:456216"/>
        <dbReference type="EC" id="2.7.11.1"/>
    </reaction>
</comment>
<keyword evidence="9" id="KW-0175">Coiled coil</keyword>
<dbReference type="PANTHER" id="PTHR47167:SF4">
    <property type="entry name" value="SERINE_THREONINE-PROTEIN KINASE TAO"/>
    <property type="match status" value="1"/>
</dbReference>
<dbReference type="InterPro" id="IPR051234">
    <property type="entry name" value="TAO_STE20_kinase"/>
</dbReference>
<evidence type="ECO:0000256" key="4">
    <source>
        <dbReference type="ARBA" id="ARBA00022741"/>
    </source>
</evidence>
<evidence type="ECO:0000256" key="6">
    <source>
        <dbReference type="ARBA" id="ARBA00022840"/>
    </source>
</evidence>
<proteinExistence type="predicted"/>
<accession>A0A2S2PG29</accession>
<feature type="coiled-coil region" evidence="9">
    <location>
        <begin position="42"/>
        <end position="73"/>
    </location>
</feature>
<reference evidence="10" key="1">
    <citation type="submission" date="2018-04" db="EMBL/GenBank/DDBJ databases">
        <title>Transcriptome of Schizaphis graminum biotype I.</title>
        <authorList>
            <person name="Scully E.D."/>
            <person name="Geib S.M."/>
            <person name="Palmer N.A."/>
            <person name="Koch K."/>
            <person name="Bradshaw J."/>
            <person name="Heng-Moss T."/>
            <person name="Sarath G."/>
        </authorList>
    </citation>
    <scope>NUCLEOTIDE SEQUENCE</scope>
</reference>
<evidence type="ECO:0000256" key="8">
    <source>
        <dbReference type="ARBA" id="ARBA00048679"/>
    </source>
</evidence>
<dbReference type="AlphaFoldDB" id="A0A2S2PG29"/>
<name>A0A2S2PG29_SCHGA</name>
<evidence type="ECO:0000313" key="10">
    <source>
        <dbReference type="EMBL" id="MBY28401.1"/>
    </source>
</evidence>
<keyword evidence="4" id="KW-0547">Nucleotide-binding</keyword>
<keyword evidence="6" id="KW-0067">ATP-binding</keyword>
<comment type="catalytic activity">
    <reaction evidence="8">
        <text>L-seryl-[protein] + ATP = O-phospho-L-seryl-[protein] + ADP + H(+)</text>
        <dbReference type="Rhea" id="RHEA:17989"/>
        <dbReference type="Rhea" id="RHEA-COMP:9863"/>
        <dbReference type="Rhea" id="RHEA-COMP:11604"/>
        <dbReference type="ChEBI" id="CHEBI:15378"/>
        <dbReference type="ChEBI" id="CHEBI:29999"/>
        <dbReference type="ChEBI" id="CHEBI:30616"/>
        <dbReference type="ChEBI" id="CHEBI:83421"/>
        <dbReference type="ChEBI" id="CHEBI:456216"/>
        <dbReference type="EC" id="2.7.11.1"/>
    </reaction>
</comment>
<evidence type="ECO:0000256" key="7">
    <source>
        <dbReference type="ARBA" id="ARBA00047899"/>
    </source>
</evidence>
<dbReference type="GO" id="GO:0005737">
    <property type="term" value="C:cytoplasm"/>
    <property type="evidence" value="ECO:0007669"/>
    <property type="project" value="TreeGrafter"/>
</dbReference>
<dbReference type="GO" id="GO:0005524">
    <property type="term" value="F:ATP binding"/>
    <property type="evidence" value="ECO:0007669"/>
    <property type="project" value="UniProtKB-KW"/>
</dbReference>
<evidence type="ECO:0000256" key="1">
    <source>
        <dbReference type="ARBA" id="ARBA00012513"/>
    </source>
</evidence>
<dbReference type="PANTHER" id="PTHR47167">
    <property type="entry name" value="SERINE/THREONINE-PROTEIN KINASE TAO1-LIKE PROTEIN"/>
    <property type="match status" value="1"/>
</dbReference>
<keyword evidence="2" id="KW-0723">Serine/threonine-protein kinase</keyword>
<dbReference type="EMBL" id="GGMR01015782">
    <property type="protein sequence ID" value="MBY28401.1"/>
    <property type="molecule type" value="Transcribed_RNA"/>
</dbReference>
<keyword evidence="5 10" id="KW-0418">Kinase</keyword>
<evidence type="ECO:0000256" key="3">
    <source>
        <dbReference type="ARBA" id="ARBA00022679"/>
    </source>
</evidence>